<dbReference type="Proteomes" id="UP000431401">
    <property type="component" value="Unassembled WGS sequence"/>
</dbReference>
<evidence type="ECO:0000259" key="6">
    <source>
        <dbReference type="PROSITE" id="PS50949"/>
    </source>
</evidence>
<dbReference type="SUPFAM" id="SSF53383">
    <property type="entry name" value="PLP-dependent transferases"/>
    <property type="match status" value="1"/>
</dbReference>
<dbReference type="RefSeq" id="WP_153348290.1">
    <property type="nucleotide sequence ID" value="NZ_WEGI01000016.1"/>
</dbReference>
<keyword evidence="4" id="KW-0238">DNA-binding</keyword>
<protein>
    <submittedName>
        <fullName evidence="7">HTH-type transcriptional regulator NorG</fullName>
    </submittedName>
</protein>
<dbReference type="Pfam" id="PF00392">
    <property type="entry name" value="GntR"/>
    <property type="match status" value="1"/>
</dbReference>
<keyword evidence="8" id="KW-1185">Reference proteome</keyword>
<reference evidence="7 8" key="1">
    <citation type="submission" date="2019-10" db="EMBL/GenBank/DDBJ databases">
        <title>Nocardia macrotermitis sp. nov. and Nocardia aurantia sp. nov., isolated from the gut of fungus growing-termite Macrotermes natalensis.</title>
        <authorList>
            <person name="Benndorf R."/>
            <person name="Schwitalla J."/>
            <person name="Martin K."/>
            <person name="De Beer W."/>
            <person name="Kaster A.-K."/>
            <person name="Vollmers J."/>
            <person name="Poulsen M."/>
            <person name="Beemelmanns C."/>
        </authorList>
    </citation>
    <scope>NUCLEOTIDE SEQUENCE [LARGE SCALE GENOMIC DNA]</scope>
    <source>
        <strain evidence="7 8">RB56</strain>
    </source>
</reference>
<dbReference type="GO" id="GO:0003700">
    <property type="term" value="F:DNA-binding transcription factor activity"/>
    <property type="evidence" value="ECO:0007669"/>
    <property type="project" value="InterPro"/>
</dbReference>
<proteinExistence type="inferred from homology"/>
<keyword evidence="3" id="KW-0805">Transcription regulation</keyword>
<accession>A0A7K0DZ00</accession>
<evidence type="ECO:0000256" key="2">
    <source>
        <dbReference type="ARBA" id="ARBA00022898"/>
    </source>
</evidence>
<dbReference type="PANTHER" id="PTHR46577:SF1">
    <property type="entry name" value="HTH-TYPE TRANSCRIPTIONAL REGULATORY PROTEIN GABR"/>
    <property type="match status" value="1"/>
</dbReference>
<dbReference type="OrthoDB" id="199743at2"/>
<keyword evidence="5" id="KW-0804">Transcription</keyword>
<dbReference type="InterPro" id="IPR000524">
    <property type="entry name" value="Tscrpt_reg_HTH_GntR"/>
</dbReference>
<dbReference type="InterPro" id="IPR015424">
    <property type="entry name" value="PyrdxlP-dep_Trfase"/>
</dbReference>
<dbReference type="SMART" id="SM00345">
    <property type="entry name" value="HTH_GNTR"/>
    <property type="match status" value="1"/>
</dbReference>
<evidence type="ECO:0000313" key="8">
    <source>
        <dbReference type="Proteomes" id="UP000431401"/>
    </source>
</evidence>
<evidence type="ECO:0000256" key="5">
    <source>
        <dbReference type="ARBA" id="ARBA00023163"/>
    </source>
</evidence>
<dbReference type="CDD" id="cd07377">
    <property type="entry name" value="WHTH_GntR"/>
    <property type="match status" value="1"/>
</dbReference>
<dbReference type="AlphaFoldDB" id="A0A7K0DZ00"/>
<evidence type="ECO:0000256" key="3">
    <source>
        <dbReference type="ARBA" id="ARBA00023015"/>
    </source>
</evidence>
<comment type="similarity">
    <text evidence="1">In the C-terminal section; belongs to the class-I pyridoxal-phosphate-dependent aminotransferase family.</text>
</comment>
<dbReference type="PRINTS" id="PR00035">
    <property type="entry name" value="HTHGNTR"/>
</dbReference>
<organism evidence="7 8">
    <name type="scientific">Nocardia aurantia</name>
    <dbReference type="NCBI Taxonomy" id="2585199"/>
    <lineage>
        <taxon>Bacteria</taxon>
        <taxon>Bacillati</taxon>
        <taxon>Actinomycetota</taxon>
        <taxon>Actinomycetes</taxon>
        <taxon>Mycobacteriales</taxon>
        <taxon>Nocardiaceae</taxon>
        <taxon>Nocardia</taxon>
    </lineage>
</organism>
<feature type="domain" description="HTH gntR-type" evidence="6">
    <location>
        <begin position="36"/>
        <end position="104"/>
    </location>
</feature>
<dbReference type="InterPro" id="IPR015421">
    <property type="entry name" value="PyrdxlP-dep_Trfase_major"/>
</dbReference>
<dbReference type="InterPro" id="IPR051446">
    <property type="entry name" value="HTH_trans_reg/aminotransferase"/>
</dbReference>
<dbReference type="GO" id="GO:0030170">
    <property type="term" value="F:pyridoxal phosphate binding"/>
    <property type="evidence" value="ECO:0007669"/>
    <property type="project" value="InterPro"/>
</dbReference>
<sequence length="501" mass="53308">MAHRVISAATLTRDLGRWRYDEGGSARTAGARRPSRPAYLALAESIRLLIHDGRAPLGVALPSERDLTAALEVSRTTVTSAYTLLREHGYLISRQGSRSTVALPPTVTHDGSKPARSILVSMDAAEQPAIDLTYAAMSAPPEMGDAYAAALQGLPIFLGTHGMDPVGVPALREAIARRYTERGLPTGPDQILVTLGAQHGLRLLLNVLTAPAERVLIDHPSYPNAIEAIRDVGARPVPVPLCPEYPDAAWDLDGIRSAARQTAASTAYLVPDFHNPTGMLMNAEGRAELAAIARETRMTVIIDESMVDQQLDGATPPPVAAFARGSEIVTIGSASKSFWGGLRVGWVRAGQALITKLLGTRSTVDLGTPVMDQLATVHLLERADVIRARRCEQLRGRRAALLAALAEELPDWRVVPGSGGMSLWVQLPAPVSTALAATAPNHGVLLAAGPRFGVQGAFERFVRLPFTQEESDLRVAVKGIAAAFAALTPHTTEPLAPAPCY</sequence>
<name>A0A7K0DZ00_9NOCA</name>
<evidence type="ECO:0000256" key="1">
    <source>
        <dbReference type="ARBA" id="ARBA00005384"/>
    </source>
</evidence>
<evidence type="ECO:0000256" key="4">
    <source>
        <dbReference type="ARBA" id="ARBA00023125"/>
    </source>
</evidence>
<gene>
    <name evidence="7" type="primary">norG</name>
    <name evidence="7" type="ORF">NRB56_66350</name>
</gene>
<dbReference type="InterPro" id="IPR036390">
    <property type="entry name" value="WH_DNA-bd_sf"/>
</dbReference>
<dbReference type="InterPro" id="IPR004839">
    <property type="entry name" value="Aminotransferase_I/II_large"/>
</dbReference>
<dbReference type="CDD" id="cd00609">
    <property type="entry name" value="AAT_like"/>
    <property type="match status" value="1"/>
</dbReference>
<dbReference type="Gene3D" id="1.10.10.10">
    <property type="entry name" value="Winged helix-like DNA-binding domain superfamily/Winged helix DNA-binding domain"/>
    <property type="match status" value="1"/>
</dbReference>
<dbReference type="Gene3D" id="3.40.640.10">
    <property type="entry name" value="Type I PLP-dependent aspartate aminotransferase-like (Major domain)"/>
    <property type="match status" value="1"/>
</dbReference>
<evidence type="ECO:0000313" key="7">
    <source>
        <dbReference type="EMBL" id="MQY31029.1"/>
    </source>
</evidence>
<dbReference type="SUPFAM" id="SSF46785">
    <property type="entry name" value="Winged helix' DNA-binding domain"/>
    <property type="match status" value="1"/>
</dbReference>
<dbReference type="PANTHER" id="PTHR46577">
    <property type="entry name" value="HTH-TYPE TRANSCRIPTIONAL REGULATORY PROTEIN GABR"/>
    <property type="match status" value="1"/>
</dbReference>
<dbReference type="EMBL" id="WEGI01000016">
    <property type="protein sequence ID" value="MQY31029.1"/>
    <property type="molecule type" value="Genomic_DNA"/>
</dbReference>
<comment type="caution">
    <text evidence="7">The sequence shown here is derived from an EMBL/GenBank/DDBJ whole genome shotgun (WGS) entry which is preliminary data.</text>
</comment>
<dbReference type="PROSITE" id="PS50949">
    <property type="entry name" value="HTH_GNTR"/>
    <property type="match status" value="1"/>
</dbReference>
<keyword evidence="2" id="KW-0663">Pyridoxal phosphate</keyword>
<dbReference type="Pfam" id="PF00155">
    <property type="entry name" value="Aminotran_1_2"/>
    <property type="match status" value="1"/>
</dbReference>
<dbReference type="InterPro" id="IPR036388">
    <property type="entry name" value="WH-like_DNA-bd_sf"/>
</dbReference>
<dbReference type="GO" id="GO:0003677">
    <property type="term" value="F:DNA binding"/>
    <property type="evidence" value="ECO:0007669"/>
    <property type="project" value="UniProtKB-KW"/>
</dbReference>